<organism evidence="2 3">
    <name type="scientific">Mycena rosella</name>
    <name type="common">Pink bonnet</name>
    <name type="synonym">Agaricus rosellus</name>
    <dbReference type="NCBI Taxonomy" id="1033263"/>
    <lineage>
        <taxon>Eukaryota</taxon>
        <taxon>Fungi</taxon>
        <taxon>Dikarya</taxon>
        <taxon>Basidiomycota</taxon>
        <taxon>Agaricomycotina</taxon>
        <taxon>Agaricomycetes</taxon>
        <taxon>Agaricomycetidae</taxon>
        <taxon>Agaricales</taxon>
        <taxon>Marasmiineae</taxon>
        <taxon>Mycenaceae</taxon>
        <taxon>Mycena</taxon>
    </lineage>
</organism>
<accession>A0AAD7GTB8</accession>
<protein>
    <submittedName>
        <fullName evidence="2">Uncharacterized protein</fullName>
    </submittedName>
</protein>
<feature type="compositionally biased region" description="Acidic residues" evidence="1">
    <location>
        <begin position="116"/>
        <end position="125"/>
    </location>
</feature>
<feature type="compositionally biased region" description="Basic residues" evidence="1">
    <location>
        <begin position="95"/>
        <end position="104"/>
    </location>
</feature>
<keyword evidence="3" id="KW-1185">Reference proteome</keyword>
<evidence type="ECO:0000256" key="1">
    <source>
        <dbReference type="SAM" id="MobiDB-lite"/>
    </source>
</evidence>
<comment type="caution">
    <text evidence="2">The sequence shown here is derived from an EMBL/GenBank/DDBJ whole genome shotgun (WGS) entry which is preliminary data.</text>
</comment>
<evidence type="ECO:0000313" key="2">
    <source>
        <dbReference type="EMBL" id="KAJ7704911.1"/>
    </source>
</evidence>
<reference evidence="2" key="1">
    <citation type="submission" date="2023-03" db="EMBL/GenBank/DDBJ databases">
        <title>Massive genome expansion in bonnet fungi (Mycena s.s.) driven by repeated elements and novel gene families across ecological guilds.</title>
        <authorList>
            <consortium name="Lawrence Berkeley National Laboratory"/>
            <person name="Harder C.B."/>
            <person name="Miyauchi S."/>
            <person name="Viragh M."/>
            <person name="Kuo A."/>
            <person name="Thoen E."/>
            <person name="Andreopoulos B."/>
            <person name="Lu D."/>
            <person name="Skrede I."/>
            <person name="Drula E."/>
            <person name="Henrissat B."/>
            <person name="Morin E."/>
            <person name="Kohler A."/>
            <person name="Barry K."/>
            <person name="LaButti K."/>
            <person name="Morin E."/>
            <person name="Salamov A."/>
            <person name="Lipzen A."/>
            <person name="Mereny Z."/>
            <person name="Hegedus B."/>
            <person name="Baldrian P."/>
            <person name="Stursova M."/>
            <person name="Weitz H."/>
            <person name="Taylor A."/>
            <person name="Grigoriev I.V."/>
            <person name="Nagy L.G."/>
            <person name="Martin F."/>
            <person name="Kauserud H."/>
        </authorList>
    </citation>
    <scope>NUCLEOTIDE SEQUENCE</scope>
    <source>
        <strain evidence="2">CBHHK067</strain>
    </source>
</reference>
<dbReference type="AlphaFoldDB" id="A0AAD7GTB8"/>
<proteinExistence type="predicted"/>
<feature type="compositionally biased region" description="Low complexity" evidence="1">
    <location>
        <begin position="105"/>
        <end position="115"/>
    </location>
</feature>
<dbReference type="Proteomes" id="UP001221757">
    <property type="component" value="Unassembled WGS sequence"/>
</dbReference>
<dbReference type="EMBL" id="JARKIE010000009">
    <property type="protein sequence ID" value="KAJ7704911.1"/>
    <property type="molecule type" value="Genomic_DNA"/>
</dbReference>
<feature type="region of interest" description="Disordered" evidence="1">
    <location>
        <begin position="86"/>
        <end position="125"/>
    </location>
</feature>
<gene>
    <name evidence="2" type="ORF">B0H17DRAFT_1126534</name>
</gene>
<name>A0AAD7GTB8_MYCRO</name>
<evidence type="ECO:0000313" key="3">
    <source>
        <dbReference type="Proteomes" id="UP001221757"/>
    </source>
</evidence>
<sequence>MGRKPLAPEVKAGRRWASLTKYAEKNSTCLAAEAWTRMQLHCGVLAHADDMILKQMKTSTLQSVAAYHERAWRHLRRKITGNTLLKPSMPCPRVLPKKLPKVKSNKPSPSSSPEGSNEDEDSEDEACVAAPPTPCTIFFEQAVQLCYPQGCNDQYCKGCRCICLVEGLGLLSYWCTRNHTAPGPPSVNHLKNSVPAMAIFNRANFLEMGHNNLQNCAHNGSTPTPSHVVSHPLVQSLLPHISSLLTALRDSLPDAATLEEWAALTDLKRLLVNSKVNDIAPRVSPLHVMQTVTNCKHAKVFTTDSAHANTFAAHCCVIPCDLEGDSDPMTPHENLEYTADLAVYKELNTRHCMCQHLHWDEHQELIC</sequence>